<dbReference type="Proteomes" id="UP000694891">
    <property type="component" value="Unplaced"/>
</dbReference>
<dbReference type="AlphaFoldDB" id="A0A9Y4N7L8"/>
<dbReference type="GeneID" id="103361201"/>
<keyword evidence="2" id="KW-1185">Reference proteome</keyword>
<name>A0A9Y4N7L8_9TELE</name>
<gene>
    <name evidence="3" type="primary">LOC103361201</name>
</gene>
<evidence type="ECO:0000259" key="1">
    <source>
        <dbReference type="PROSITE" id="PS50835"/>
    </source>
</evidence>
<protein>
    <submittedName>
        <fullName evidence="3">Interleukin-1 receptor accessory protein-like</fullName>
    </submittedName>
</protein>
<evidence type="ECO:0000313" key="3">
    <source>
        <dbReference type="RefSeq" id="XP_008285448.1"/>
    </source>
</evidence>
<dbReference type="InterPro" id="IPR007110">
    <property type="entry name" value="Ig-like_dom"/>
</dbReference>
<dbReference type="Gene3D" id="2.60.40.10">
    <property type="entry name" value="Immunoglobulins"/>
    <property type="match status" value="1"/>
</dbReference>
<accession>A0A9Y4N7L8</accession>
<evidence type="ECO:0000313" key="2">
    <source>
        <dbReference type="Proteomes" id="UP000694891"/>
    </source>
</evidence>
<proteinExistence type="predicted"/>
<reference evidence="3" key="1">
    <citation type="submission" date="2025-08" db="UniProtKB">
        <authorList>
            <consortium name="RefSeq"/>
        </authorList>
    </citation>
    <scope>IDENTIFICATION</scope>
</reference>
<dbReference type="RefSeq" id="XP_008285448.1">
    <property type="nucleotide sequence ID" value="XM_008287226.1"/>
</dbReference>
<dbReference type="PROSITE" id="PS50835">
    <property type="entry name" value="IG_LIKE"/>
    <property type="match status" value="1"/>
</dbReference>
<feature type="domain" description="Ig-like" evidence="1">
    <location>
        <begin position="1"/>
        <end position="70"/>
    </location>
</feature>
<sequence>MWWTVDGKTLDKLGDQRFSQNNSQVKYDYGDRTMENVLLIQDFLSEDLNKEFNCSVRNEKGFETRRAQLQEEGEEPRSRR</sequence>
<organism evidence="2 3">
    <name type="scientific">Stegastes partitus</name>
    <name type="common">bicolor damselfish</name>
    <dbReference type="NCBI Taxonomy" id="144197"/>
    <lineage>
        <taxon>Eukaryota</taxon>
        <taxon>Metazoa</taxon>
        <taxon>Chordata</taxon>
        <taxon>Craniata</taxon>
        <taxon>Vertebrata</taxon>
        <taxon>Euteleostomi</taxon>
        <taxon>Actinopterygii</taxon>
        <taxon>Neopterygii</taxon>
        <taxon>Teleostei</taxon>
        <taxon>Neoteleostei</taxon>
        <taxon>Acanthomorphata</taxon>
        <taxon>Ovalentaria</taxon>
        <taxon>Pomacentridae</taxon>
        <taxon>Stegastes</taxon>
    </lineage>
</organism>
<dbReference type="InterPro" id="IPR013783">
    <property type="entry name" value="Ig-like_fold"/>
</dbReference>